<dbReference type="GO" id="GO:0016018">
    <property type="term" value="F:cyclosporin A binding"/>
    <property type="evidence" value="ECO:0007669"/>
    <property type="project" value="TreeGrafter"/>
</dbReference>
<feature type="compositionally biased region" description="Low complexity" evidence="1">
    <location>
        <begin position="283"/>
        <end position="322"/>
    </location>
</feature>
<evidence type="ECO:0000313" key="3">
    <source>
        <dbReference type="EMBL" id="OAO13506.1"/>
    </source>
</evidence>
<proteinExistence type="predicted"/>
<dbReference type="Pfam" id="PF00160">
    <property type="entry name" value="Pro_isomerase"/>
    <property type="match status" value="1"/>
</dbReference>
<dbReference type="PANTHER" id="PTHR11071:SF561">
    <property type="entry name" value="PEPTIDYL-PROLYL CIS-TRANS ISOMERASE D-RELATED"/>
    <property type="match status" value="1"/>
</dbReference>
<evidence type="ECO:0000313" key="4">
    <source>
        <dbReference type="Proteomes" id="UP000078348"/>
    </source>
</evidence>
<dbReference type="GO" id="GO:0003755">
    <property type="term" value="F:peptidyl-prolyl cis-trans isomerase activity"/>
    <property type="evidence" value="ECO:0007669"/>
    <property type="project" value="InterPro"/>
</dbReference>
<evidence type="ECO:0000256" key="1">
    <source>
        <dbReference type="SAM" id="MobiDB-lite"/>
    </source>
</evidence>
<dbReference type="Proteomes" id="UP000078348">
    <property type="component" value="Unassembled WGS sequence"/>
</dbReference>
<dbReference type="Gene3D" id="2.40.100.10">
    <property type="entry name" value="Cyclophilin-like"/>
    <property type="match status" value="1"/>
</dbReference>
<sequence>MTESLKPEWRVLLADDGSIVYHNDKTGEETKESPYLSILNKYKDCDVSIWQSRRNECVDFAQVHPRPRLNLDLNYGDRIGGRITVELFADIAPLACYNFYCLCTGELPDLGSQPLKLKGSLFCKCIPGQGMLGGDITNGDGTGGMSIYGAPFEDENTNKPLDRAGLLLSLSDGLNLNLSRFLITSAPTPQLFGSASLFGRVVRGLAVIRTAMALATDAEGHTSEPIIIANTSVAPDGPIPHDFTFPVKPSLRPNPTVPAACDALSYTKTVAGLAHEYTKQAKATAGETGATETPATETPATETPATETPATETPTTETPTTEMAGMTNVDETAPGVEPAPPGAPAEEPVNTSLPYYMYGAFENGGYYQPPAEEEETAPGEEKKEKKPREKPEWETATGIISAGMDDYRRGNMPKDNDGRALAHYLDLSTLDTHTAKKKNNKIPKGFKTWKEYGEFKKKEKRARQVHDILEDKYPVEYLEKRRHH</sequence>
<organism evidence="3 4">
    <name type="scientific">Blastocystis sp. subtype 1 (strain ATCC 50177 / NandII)</name>
    <dbReference type="NCBI Taxonomy" id="478820"/>
    <lineage>
        <taxon>Eukaryota</taxon>
        <taxon>Sar</taxon>
        <taxon>Stramenopiles</taxon>
        <taxon>Bigyra</taxon>
        <taxon>Opalozoa</taxon>
        <taxon>Opalinata</taxon>
        <taxon>Blastocystidae</taxon>
        <taxon>Blastocystis</taxon>
    </lineage>
</organism>
<dbReference type="InterPro" id="IPR029000">
    <property type="entry name" value="Cyclophilin-like_dom_sf"/>
</dbReference>
<feature type="compositionally biased region" description="Basic and acidic residues" evidence="1">
    <location>
        <begin position="379"/>
        <end position="393"/>
    </location>
</feature>
<dbReference type="AlphaFoldDB" id="A0A196SB04"/>
<dbReference type="EMBL" id="LXWW01000380">
    <property type="protein sequence ID" value="OAO13506.1"/>
    <property type="molecule type" value="Genomic_DNA"/>
</dbReference>
<accession>A0A196SB04</accession>
<dbReference type="PRINTS" id="PR00153">
    <property type="entry name" value="CSAPPISMRASE"/>
</dbReference>
<feature type="region of interest" description="Disordered" evidence="1">
    <location>
        <begin position="282"/>
        <end position="322"/>
    </location>
</feature>
<reference evidence="3 4" key="1">
    <citation type="submission" date="2016-05" db="EMBL/GenBank/DDBJ databases">
        <title>Nuclear genome of Blastocystis sp. subtype 1 NandII.</title>
        <authorList>
            <person name="Gentekaki E."/>
            <person name="Curtis B."/>
            <person name="Stairs C."/>
            <person name="Eme L."/>
            <person name="Herman E."/>
            <person name="Klimes V."/>
            <person name="Arias M.C."/>
            <person name="Elias M."/>
            <person name="Hilliou F."/>
            <person name="Klute M."/>
            <person name="Malik S.-B."/>
            <person name="Pightling A."/>
            <person name="Rachubinski R."/>
            <person name="Salas D."/>
            <person name="Schlacht A."/>
            <person name="Suga H."/>
            <person name="Archibald J."/>
            <person name="Ball S.G."/>
            <person name="Clark G."/>
            <person name="Dacks J."/>
            <person name="Van Der Giezen M."/>
            <person name="Tsaousis A."/>
            <person name="Roger A."/>
        </authorList>
    </citation>
    <scope>NUCLEOTIDE SEQUENCE [LARGE SCALE GENOMIC DNA]</scope>
    <source>
        <strain evidence="4">ATCC 50177 / NandII</strain>
    </source>
</reference>
<gene>
    <name evidence="3" type="ORF">AV274_4823</name>
</gene>
<protein>
    <submittedName>
        <fullName evidence="3">Cyclophylin</fullName>
    </submittedName>
</protein>
<dbReference type="GO" id="GO:0006457">
    <property type="term" value="P:protein folding"/>
    <property type="evidence" value="ECO:0007669"/>
    <property type="project" value="TreeGrafter"/>
</dbReference>
<dbReference type="GO" id="GO:0005829">
    <property type="term" value="C:cytosol"/>
    <property type="evidence" value="ECO:0007669"/>
    <property type="project" value="TreeGrafter"/>
</dbReference>
<dbReference type="InterPro" id="IPR002130">
    <property type="entry name" value="Cyclophilin-type_PPIase_dom"/>
</dbReference>
<dbReference type="OrthoDB" id="200823at2759"/>
<name>A0A196SB04_BLAHN</name>
<feature type="domain" description="PPIase cyclophilin-type" evidence="2">
    <location>
        <begin position="70"/>
        <end position="233"/>
    </location>
</feature>
<keyword evidence="4" id="KW-1185">Reference proteome</keyword>
<evidence type="ECO:0000259" key="2">
    <source>
        <dbReference type="PROSITE" id="PS50072"/>
    </source>
</evidence>
<dbReference type="PANTHER" id="PTHR11071">
    <property type="entry name" value="PEPTIDYL-PROLYL CIS-TRANS ISOMERASE"/>
    <property type="match status" value="1"/>
</dbReference>
<dbReference type="SUPFAM" id="SSF50891">
    <property type="entry name" value="Cyclophilin-like"/>
    <property type="match status" value="1"/>
</dbReference>
<dbReference type="PROSITE" id="PS50072">
    <property type="entry name" value="CSA_PPIASE_2"/>
    <property type="match status" value="1"/>
</dbReference>
<comment type="caution">
    <text evidence="3">The sequence shown here is derived from an EMBL/GenBank/DDBJ whole genome shotgun (WGS) entry which is preliminary data.</text>
</comment>
<feature type="region of interest" description="Disordered" evidence="1">
    <location>
        <begin position="366"/>
        <end position="393"/>
    </location>
</feature>
<dbReference type="STRING" id="478820.A0A196SB04"/>